<keyword evidence="2" id="KW-1185">Reference proteome</keyword>
<accession>A0A517LU00</accession>
<proteinExistence type="predicted"/>
<name>A0A517LU00_9BACT</name>
<dbReference type="EMBL" id="CP036261">
    <property type="protein sequence ID" value="QDS86104.1"/>
    <property type="molecule type" value="Genomic_DNA"/>
</dbReference>
<protein>
    <recommendedName>
        <fullName evidence="3">DNA primase</fullName>
    </recommendedName>
</protein>
<sequence length="325" mass="35021">MTYSSIADAYGFRIVGPCTNERRLIDWPSAFVAYSQCDDRAEVTKESYLSAFTFGDAFAGHLNATGSTKGYSEECGAAWVWFDIDNDDIDAATTDARKLAAALAYSYGIADDALLCFFSGSKGYHIGLPLAACGSPGPSATFHKVCRRLAESIALQIGIVIDTGVYDRVRAFRAPNSRHGKTGLFKRWLSVDSLLNLQASRIVELAREPEPFEIPDAPGPSRAAVEEWAAAVDAAEGELLALIERRESEVPSGLNRATLAFIRDGAATGDRHRLLFSAAANLAEFRCSLELATALLHEPALDSGLSPSEVRRQIECGLNHLGAAQ</sequence>
<dbReference type="AlphaFoldDB" id="A0A517LU00"/>
<dbReference type="KEGG" id="ruv:EC9_02620"/>
<reference evidence="1 2" key="1">
    <citation type="submission" date="2019-02" db="EMBL/GenBank/DDBJ databases">
        <title>Deep-cultivation of Planctomycetes and their phenomic and genomic characterization uncovers novel biology.</title>
        <authorList>
            <person name="Wiegand S."/>
            <person name="Jogler M."/>
            <person name="Boedeker C."/>
            <person name="Pinto D."/>
            <person name="Vollmers J."/>
            <person name="Rivas-Marin E."/>
            <person name="Kohn T."/>
            <person name="Peeters S.H."/>
            <person name="Heuer A."/>
            <person name="Rast P."/>
            <person name="Oberbeckmann S."/>
            <person name="Bunk B."/>
            <person name="Jeske O."/>
            <person name="Meyerdierks A."/>
            <person name="Storesund J.E."/>
            <person name="Kallscheuer N."/>
            <person name="Luecker S."/>
            <person name="Lage O.M."/>
            <person name="Pohl T."/>
            <person name="Merkel B.J."/>
            <person name="Hornburger P."/>
            <person name="Mueller R.-W."/>
            <person name="Bruemmer F."/>
            <person name="Labrenz M."/>
            <person name="Spormann A.M."/>
            <person name="Op den Camp H."/>
            <person name="Overmann J."/>
            <person name="Amann R."/>
            <person name="Jetten M.S.M."/>
            <person name="Mascher T."/>
            <person name="Medema M.H."/>
            <person name="Devos D.P."/>
            <person name="Kaster A.-K."/>
            <person name="Ovreas L."/>
            <person name="Rohde M."/>
            <person name="Galperin M.Y."/>
            <person name="Jogler C."/>
        </authorList>
    </citation>
    <scope>NUCLEOTIDE SEQUENCE [LARGE SCALE GENOMIC DNA]</scope>
    <source>
        <strain evidence="1 2">EC9</strain>
    </source>
</reference>
<dbReference type="Proteomes" id="UP000319557">
    <property type="component" value="Chromosome"/>
</dbReference>
<organism evidence="1 2">
    <name type="scientific">Rosistilla ulvae</name>
    <dbReference type="NCBI Taxonomy" id="1930277"/>
    <lineage>
        <taxon>Bacteria</taxon>
        <taxon>Pseudomonadati</taxon>
        <taxon>Planctomycetota</taxon>
        <taxon>Planctomycetia</taxon>
        <taxon>Pirellulales</taxon>
        <taxon>Pirellulaceae</taxon>
        <taxon>Rosistilla</taxon>
    </lineage>
</organism>
<gene>
    <name evidence="1" type="ORF">EC9_02620</name>
</gene>
<evidence type="ECO:0008006" key="3">
    <source>
        <dbReference type="Google" id="ProtNLM"/>
    </source>
</evidence>
<dbReference type="SUPFAM" id="SSF56747">
    <property type="entry name" value="Prim-pol domain"/>
    <property type="match status" value="1"/>
</dbReference>
<evidence type="ECO:0000313" key="2">
    <source>
        <dbReference type="Proteomes" id="UP000319557"/>
    </source>
</evidence>
<dbReference type="Gene3D" id="3.90.920.10">
    <property type="entry name" value="DNA primase, PRIM domain"/>
    <property type="match status" value="1"/>
</dbReference>
<evidence type="ECO:0000313" key="1">
    <source>
        <dbReference type="EMBL" id="QDS86104.1"/>
    </source>
</evidence>